<evidence type="ECO:0000256" key="1">
    <source>
        <dbReference type="ARBA" id="ARBA00008560"/>
    </source>
</evidence>
<dbReference type="Pfam" id="PF01783">
    <property type="entry name" value="Ribosomal_L32p"/>
    <property type="match status" value="1"/>
</dbReference>
<dbReference type="PANTHER" id="PTHR35534:SF1">
    <property type="entry name" value="LARGE RIBOSOMAL SUBUNIT PROTEIN BL32"/>
    <property type="match status" value="1"/>
</dbReference>
<proteinExistence type="inferred from homology"/>
<reference evidence="6" key="2">
    <citation type="submission" date="2021-04" db="EMBL/GenBank/DDBJ databases">
        <authorList>
            <person name="Gilroy R."/>
        </authorList>
    </citation>
    <scope>NUCLEOTIDE SEQUENCE</scope>
    <source>
        <strain evidence="6">ChiHecec3B27-8219</strain>
    </source>
</reference>
<name>A0A9D2FZB5_9BACT</name>
<sequence length="61" mass="6912">MAHPKRRQSKTRTRKRRTHDKAVVPTLAICPNCGAYYVYHTVCATCGYYRGKVAVVKEAAE</sequence>
<evidence type="ECO:0000256" key="2">
    <source>
        <dbReference type="ARBA" id="ARBA00022980"/>
    </source>
</evidence>
<protein>
    <recommendedName>
        <fullName evidence="4 5">Large ribosomal subunit protein bL32</fullName>
    </recommendedName>
</protein>
<evidence type="ECO:0000256" key="5">
    <source>
        <dbReference type="HAMAP-Rule" id="MF_00340"/>
    </source>
</evidence>
<dbReference type="InterPro" id="IPR044957">
    <property type="entry name" value="Ribosomal_bL32_bact"/>
</dbReference>
<keyword evidence="3 5" id="KW-0687">Ribonucleoprotein</keyword>
<keyword evidence="2 5" id="KW-0689">Ribosomal protein</keyword>
<accession>A0A9D2FZB5</accession>
<dbReference type="SUPFAM" id="SSF57829">
    <property type="entry name" value="Zn-binding ribosomal proteins"/>
    <property type="match status" value="1"/>
</dbReference>
<dbReference type="GO" id="GO:0003735">
    <property type="term" value="F:structural constituent of ribosome"/>
    <property type="evidence" value="ECO:0007669"/>
    <property type="project" value="InterPro"/>
</dbReference>
<evidence type="ECO:0000313" key="7">
    <source>
        <dbReference type="Proteomes" id="UP000824055"/>
    </source>
</evidence>
<dbReference type="AlphaFoldDB" id="A0A9D2FZB5"/>
<reference evidence="6" key="1">
    <citation type="journal article" date="2021" name="PeerJ">
        <title>Extensive microbial diversity within the chicken gut microbiome revealed by metagenomics and culture.</title>
        <authorList>
            <person name="Gilroy R."/>
            <person name="Ravi A."/>
            <person name="Getino M."/>
            <person name="Pursley I."/>
            <person name="Horton D.L."/>
            <person name="Alikhan N.F."/>
            <person name="Baker D."/>
            <person name="Gharbi K."/>
            <person name="Hall N."/>
            <person name="Watson M."/>
            <person name="Adriaenssens E.M."/>
            <person name="Foster-Nyarko E."/>
            <person name="Jarju S."/>
            <person name="Secka A."/>
            <person name="Antonio M."/>
            <person name="Oren A."/>
            <person name="Chaudhuri R.R."/>
            <person name="La Ragione R."/>
            <person name="Hildebrand F."/>
            <person name="Pallen M.J."/>
        </authorList>
    </citation>
    <scope>NUCLEOTIDE SEQUENCE</scope>
    <source>
        <strain evidence="6">ChiHecec3B27-8219</strain>
    </source>
</reference>
<gene>
    <name evidence="5 6" type="primary">rpmF</name>
    <name evidence="6" type="ORF">H9966_04865</name>
</gene>
<dbReference type="InterPro" id="IPR011332">
    <property type="entry name" value="Ribosomal_zn-bd"/>
</dbReference>
<dbReference type="Proteomes" id="UP000824055">
    <property type="component" value="Unassembled WGS sequence"/>
</dbReference>
<comment type="similarity">
    <text evidence="1 5">Belongs to the bacterial ribosomal protein bL32 family.</text>
</comment>
<organism evidence="6 7">
    <name type="scientific">Candidatus Prevotella avicola</name>
    <dbReference type="NCBI Taxonomy" id="2838738"/>
    <lineage>
        <taxon>Bacteria</taxon>
        <taxon>Pseudomonadati</taxon>
        <taxon>Bacteroidota</taxon>
        <taxon>Bacteroidia</taxon>
        <taxon>Bacteroidales</taxon>
        <taxon>Prevotellaceae</taxon>
        <taxon>Prevotella</taxon>
    </lineage>
</organism>
<dbReference type="PANTHER" id="PTHR35534">
    <property type="entry name" value="50S RIBOSOMAL PROTEIN L32"/>
    <property type="match status" value="1"/>
</dbReference>
<evidence type="ECO:0000256" key="4">
    <source>
        <dbReference type="ARBA" id="ARBA00035178"/>
    </source>
</evidence>
<dbReference type="GO" id="GO:0006412">
    <property type="term" value="P:translation"/>
    <property type="evidence" value="ECO:0007669"/>
    <property type="project" value="UniProtKB-UniRule"/>
</dbReference>
<comment type="caution">
    <text evidence="6">The sequence shown here is derived from an EMBL/GenBank/DDBJ whole genome shotgun (WGS) entry which is preliminary data.</text>
</comment>
<evidence type="ECO:0000256" key="3">
    <source>
        <dbReference type="ARBA" id="ARBA00023274"/>
    </source>
</evidence>
<dbReference type="GO" id="GO:0015934">
    <property type="term" value="C:large ribosomal subunit"/>
    <property type="evidence" value="ECO:0007669"/>
    <property type="project" value="InterPro"/>
</dbReference>
<dbReference type="EMBL" id="DXBE01000038">
    <property type="protein sequence ID" value="HIZ69205.1"/>
    <property type="molecule type" value="Genomic_DNA"/>
</dbReference>
<dbReference type="NCBIfam" id="TIGR01031">
    <property type="entry name" value="rpmF_bact"/>
    <property type="match status" value="1"/>
</dbReference>
<dbReference type="HAMAP" id="MF_00340">
    <property type="entry name" value="Ribosomal_bL32"/>
    <property type="match status" value="1"/>
</dbReference>
<dbReference type="InterPro" id="IPR002677">
    <property type="entry name" value="Ribosomal_bL32"/>
</dbReference>
<evidence type="ECO:0000313" key="6">
    <source>
        <dbReference type="EMBL" id="HIZ69205.1"/>
    </source>
</evidence>